<feature type="domain" description="Endonuclease GajA/Old nuclease/RecF-like AAA" evidence="1">
    <location>
        <begin position="1"/>
        <end position="195"/>
    </location>
</feature>
<dbReference type="Proteomes" id="UP000043763">
    <property type="component" value="Unassembled WGS sequence"/>
</dbReference>
<dbReference type="AlphaFoldDB" id="A0A0G4K3U3"/>
<dbReference type="PANTHER" id="PTHR43581">
    <property type="entry name" value="ATP/GTP PHOSPHATASE"/>
    <property type="match status" value="1"/>
</dbReference>
<dbReference type="InterPro" id="IPR027417">
    <property type="entry name" value="P-loop_NTPase"/>
</dbReference>
<dbReference type="PANTHER" id="PTHR43581:SF4">
    <property type="entry name" value="ATP_GTP PHOSPHATASE"/>
    <property type="match status" value="1"/>
</dbReference>
<organism evidence="2 3">
    <name type="scientific">Brachyspira suanatina</name>
    <dbReference type="NCBI Taxonomy" id="381802"/>
    <lineage>
        <taxon>Bacteria</taxon>
        <taxon>Pseudomonadati</taxon>
        <taxon>Spirochaetota</taxon>
        <taxon>Spirochaetia</taxon>
        <taxon>Brachyspirales</taxon>
        <taxon>Brachyspiraceae</taxon>
        <taxon>Brachyspira</taxon>
    </lineage>
</organism>
<dbReference type="InterPro" id="IPR051396">
    <property type="entry name" value="Bact_Antivir_Def_Nuclease"/>
</dbReference>
<sequence>MIKDLYIENFKCFNKIKIDDIKKINFLVGKNNSGKTTILEALMLILSESRINVIENIKTISRFKENKTEIKTLFYNFDYNNNINFNYNKYDNTSYNINISPVLKDNKIPKDDNIELNYNTIINNDDTIEEKKLNIPNINNTIYMMNKKTDNVGNREETYITSNIEYNTLTAYLIEILKNKNEEPIIEMLSFFNKNIKAISVLNNDIYINIEGMNKLVILNLMGEGLKKYLSIILPIAANKNNVILADDIASSLDNETAKYLFKSILNLSRNNDMQMFFTINNYETLKLLHETVNDSEEFNDIKDSINIINIANTEEEGFKSYNYNVDSAREFVENNSNQ</sequence>
<dbReference type="InterPro" id="IPR041685">
    <property type="entry name" value="AAA_GajA/Old/RecF-like"/>
</dbReference>
<name>A0A0G4K3U3_9SPIR</name>
<dbReference type="RefSeq" id="WP_048593463.1">
    <property type="nucleotide sequence ID" value="NZ_CVLB01000001.1"/>
</dbReference>
<evidence type="ECO:0000259" key="1">
    <source>
        <dbReference type="Pfam" id="PF13175"/>
    </source>
</evidence>
<protein>
    <submittedName>
        <fullName evidence="2">ATPase</fullName>
    </submittedName>
</protein>
<reference evidence="3" key="1">
    <citation type="submission" date="2015-04" db="EMBL/GenBank/DDBJ databases">
        <authorList>
            <person name="Mushtaq Mamoona"/>
        </authorList>
    </citation>
    <scope>NUCLEOTIDE SEQUENCE [LARGE SCALE GENOMIC DNA]</scope>
    <source>
        <strain evidence="3">AN4859/03</strain>
    </source>
</reference>
<dbReference type="EMBL" id="CVLB01000001">
    <property type="protein sequence ID" value="CRF31705.1"/>
    <property type="molecule type" value="Genomic_DNA"/>
</dbReference>
<accession>A0A0G4K3U3</accession>
<evidence type="ECO:0000313" key="2">
    <source>
        <dbReference type="EMBL" id="CRF31705.1"/>
    </source>
</evidence>
<dbReference type="OrthoDB" id="9801813at2"/>
<proteinExistence type="predicted"/>
<keyword evidence="3" id="KW-1185">Reference proteome</keyword>
<dbReference type="Gene3D" id="3.40.50.300">
    <property type="entry name" value="P-loop containing nucleotide triphosphate hydrolases"/>
    <property type="match status" value="1"/>
</dbReference>
<dbReference type="SUPFAM" id="SSF52540">
    <property type="entry name" value="P-loop containing nucleoside triphosphate hydrolases"/>
    <property type="match status" value="1"/>
</dbReference>
<evidence type="ECO:0000313" key="3">
    <source>
        <dbReference type="Proteomes" id="UP000043763"/>
    </source>
</evidence>
<dbReference type="Pfam" id="PF13175">
    <property type="entry name" value="AAA_15"/>
    <property type="match status" value="1"/>
</dbReference>
<gene>
    <name evidence="2" type="ORF">BRSU_0317</name>
</gene>